<dbReference type="RefSeq" id="WP_068222922.1">
    <property type="nucleotide sequence ID" value="NZ_CP139724.1"/>
</dbReference>
<feature type="domain" description="Response regulatory" evidence="2">
    <location>
        <begin position="6"/>
        <end position="134"/>
    </location>
</feature>
<reference evidence="3 4" key="1">
    <citation type="submission" date="2016-01" db="EMBL/GenBank/DDBJ databases">
        <title>Genome sequencing of Roseivirga spongicola UST030701-084.</title>
        <authorList>
            <person name="Selvaratnam C."/>
            <person name="Thevarajoo S."/>
            <person name="Goh K.M."/>
            <person name="Ee R."/>
            <person name="Chan K.-G."/>
            <person name="Chong C.S."/>
        </authorList>
    </citation>
    <scope>NUCLEOTIDE SEQUENCE [LARGE SCALE GENOMIC DNA]</scope>
    <source>
        <strain evidence="3 4">UST030701-084</strain>
    </source>
</reference>
<dbReference type="PANTHER" id="PTHR44520">
    <property type="entry name" value="RESPONSE REGULATOR RCP1-RELATED"/>
    <property type="match status" value="1"/>
</dbReference>
<keyword evidence="4" id="KW-1185">Reference proteome</keyword>
<evidence type="ECO:0000259" key="2">
    <source>
        <dbReference type="PROSITE" id="PS50110"/>
    </source>
</evidence>
<dbReference type="AlphaFoldDB" id="A0A150X5A7"/>
<dbReference type="Gene3D" id="3.40.50.2300">
    <property type="match status" value="1"/>
</dbReference>
<evidence type="ECO:0000256" key="1">
    <source>
        <dbReference type="PROSITE-ProRule" id="PRU00169"/>
    </source>
</evidence>
<evidence type="ECO:0000313" key="4">
    <source>
        <dbReference type="Proteomes" id="UP000075606"/>
    </source>
</evidence>
<evidence type="ECO:0000313" key="3">
    <source>
        <dbReference type="EMBL" id="KYG73890.1"/>
    </source>
</evidence>
<accession>A0A150X5A7</accession>
<dbReference type="InterPro" id="IPR001789">
    <property type="entry name" value="Sig_transdc_resp-reg_receiver"/>
</dbReference>
<comment type="caution">
    <text evidence="3">The sequence shown here is derived from an EMBL/GenBank/DDBJ whole genome shotgun (WGS) entry which is preliminary data.</text>
</comment>
<dbReference type="EMBL" id="LRPC01000028">
    <property type="protein sequence ID" value="KYG73890.1"/>
    <property type="molecule type" value="Genomic_DNA"/>
</dbReference>
<protein>
    <recommendedName>
        <fullName evidence="2">Response regulatory domain-containing protein</fullName>
    </recommendedName>
</protein>
<dbReference type="Pfam" id="PF00072">
    <property type="entry name" value="Response_reg"/>
    <property type="match status" value="1"/>
</dbReference>
<gene>
    <name evidence="3" type="ORF">AWW68_14560</name>
</gene>
<dbReference type="InterPro" id="IPR052893">
    <property type="entry name" value="TCS_response_regulator"/>
</dbReference>
<name>A0A150X5A7_9BACT</name>
<dbReference type="OrthoDB" id="1524091at2"/>
<keyword evidence="1" id="KW-0597">Phosphoprotein</keyword>
<dbReference type="PANTHER" id="PTHR44520:SF2">
    <property type="entry name" value="RESPONSE REGULATOR RCP1"/>
    <property type="match status" value="1"/>
</dbReference>
<dbReference type="Proteomes" id="UP000075606">
    <property type="component" value="Unassembled WGS sequence"/>
</dbReference>
<feature type="modified residue" description="4-aspartylphosphate" evidence="1">
    <location>
        <position position="64"/>
    </location>
</feature>
<dbReference type="PROSITE" id="PS50110">
    <property type="entry name" value="RESPONSE_REGULATORY"/>
    <property type="match status" value="1"/>
</dbReference>
<dbReference type="GO" id="GO:0000160">
    <property type="term" value="P:phosphorelay signal transduction system"/>
    <property type="evidence" value="ECO:0007669"/>
    <property type="project" value="InterPro"/>
</dbReference>
<sequence length="137" mass="15749">MKADLKVLLVDDDKATNLYNQYNLKKLGCCKSIDVALNGQEAIEFLTSKDEEGNHPQPHLIFLDINMPLVDGWEFLELYDQLSEEQKGDVIVVMLTTSVNQDDFKKAEANPHIKDFKSKPLTIDKMQELIESYWESK</sequence>
<dbReference type="SUPFAM" id="SSF52172">
    <property type="entry name" value="CheY-like"/>
    <property type="match status" value="1"/>
</dbReference>
<proteinExistence type="predicted"/>
<dbReference type="STRING" id="333140.AWW68_14560"/>
<dbReference type="SMART" id="SM00448">
    <property type="entry name" value="REC"/>
    <property type="match status" value="1"/>
</dbReference>
<organism evidence="3 4">
    <name type="scientific">Roseivirga spongicola</name>
    <dbReference type="NCBI Taxonomy" id="333140"/>
    <lineage>
        <taxon>Bacteria</taxon>
        <taxon>Pseudomonadati</taxon>
        <taxon>Bacteroidota</taxon>
        <taxon>Cytophagia</taxon>
        <taxon>Cytophagales</taxon>
        <taxon>Roseivirgaceae</taxon>
        <taxon>Roseivirga</taxon>
    </lineage>
</organism>
<dbReference type="InterPro" id="IPR011006">
    <property type="entry name" value="CheY-like_superfamily"/>
</dbReference>